<keyword evidence="3" id="KW-1185">Reference proteome</keyword>
<dbReference type="GO" id="GO:0000731">
    <property type="term" value="P:DNA synthesis involved in DNA repair"/>
    <property type="evidence" value="ECO:0007669"/>
    <property type="project" value="TreeGrafter"/>
</dbReference>
<evidence type="ECO:0000313" key="3">
    <source>
        <dbReference type="Proteomes" id="UP000316798"/>
    </source>
</evidence>
<dbReference type="PANTHER" id="PTHR32182">
    <property type="entry name" value="DNA REPLICATION AND REPAIR PROTEIN RECF"/>
    <property type="match status" value="1"/>
</dbReference>
<dbReference type="NCBIfam" id="NF045780">
    <property type="entry name" value="TrlF_fam_ATP"/>
    <property type="match status" value="1"/>
</dbReference>
<dbReference type="InterPro" id="IPR054787">
    <property type="entry name" value="TrlF_ATPase"/>
</dbReference>
<evidence type="ECO:0000313" key="2">
    <source>
        <dbReference type="EMBL" id="QDL39898.1"/>
    </source>
</evidence>
<keyword evidence="1" id="KW-0175">Coiled coil</keyword>
<name>A0A515DHN7_9BURK</name>
<gene>
    <name evidence="2" type="ORF">EUB48_20625</name>
</gene>
<dbReference type="PANTHER" id="PTHR32182:SF22">
    <property type="entry name" value="ATP-DEPENDENT ENDONUCLEASE, OLD FAMILY-RELATED"/>
    <property type="match status" value="1"/>
</dbReference>
<proteinExistence type="predicted"/>
<sequence length="940" mass="105130">MDSLEVSAATSGIAVIGVTDYMSIDGYEKLLSAYGDNAKPRLQSVKLLVPNIEFRALPSTKDGKALNIHLLVDPSDSQHIQKIKRALKNLKVSYNQLRYGCIREELIEFARAQDAALNDDDVAYRRGIEQFKPSYEVILNWFRDEGWLRANCLIGISNGKDGISGLPLDGFAAMREEILKNCDFVFSGNPSDRLHYLGQKENLCPEKIEQLYGSLKPCLHGSDAHEVSKLFKPNDDRFCWIKADPTFEGLRQVLWEPEARVQISSTKPQLSDASRVIASLQISKSNGWFTQSSISFNSGLVAIIGEKGSGKTAIADLVAFASGIAMDPNSQSSFVTKGRLHLSGTTVELGWGAGAKTCGVLTDHPYPSQRPLVRYLSQDFVERLCSDDHHGNELQVAIEEVVFSHLGEIHKEGFSSFEELRSSREAASQSRQDEFRGQLATLNREIERLYGSLGQRSSKEALKTQTQAQIGELKKQLPSVQGLADQAVLKQLEAEQGALNACEKVIAEKTRQRRGVEDFQKSYVAIKERTERQITELIDSHPEATFIFDSMLAKLLPQWDMSAAHDLSAGVVALDAEISALRGDEAKVATDGKSLVEIARRIKGLQELLSKDELNRKRLLDLQKQISMQEATAQRLAKEIDDLDVKVTKLLRQREHEREELYLKFFSALAEDEQGLQDLYAPMKQALSSLGEEMKFELSAGYRVDTSDWLEKAQRFYDGRKPQALAKKDEIEKFVLNTLAPAWKSGDIQKIDPALKHFVSIVSPVDFMSKFASPSPKMIDLFDWMFSTDHIGTTYKIKYGGTELEFLSPGTRGIALLVLYLLMDEDDRRPLVIDQPEGNLDNSSIYLQLVPYIRKAKEKRQIILVTHNPNLVVATDAEQVIVATAQRPSIQAFPCITYISGSLENSHDGEKDGIRQAVCTLLEGGERAFKEREGRYSIRS</sequence>
<evidence type="ECO:0000256" key="1">
    <source>
        <dbReference type="SAM" id="Coils"/>
    </source>
</evidence>
<accession>A0A515DHN7</accession>
<dbReference type="InterPro" id="IPR027417">
    <property type="entry name" value="P-loop_NTPase"/>
</dbReference>
<feature type="coiled-coil region" evidence="1">
    <location>
        <begin position="619"/>
        <end position="660"/>
    </location>
</feature>
<dbReference type="Gene3D" id="3.40.50.300">
    <property type="entry name" value="P-loop containing nucleotide triphosphate hydrolases"/>
    <property type="match status" value="2"/>
</dbReference>
<dbReference type="AlphaFoldDB" id="A0A515DHN7"/>
<dbReference type="EMBL" id="CP035503">
    <property type="protein sequence ID" value="QDL39898.1"/>
    <property type="molecule type" value="Genomic_DNA"/>
</dbReference>
<dbReference type="SUPFAM" id="SSF52540">
    <property type="entry name" value="P-loop containing nucleoside triphosphate hydrolases"/>
    <property type="match status" value="1"/>
</dbReference>
<dbReference type="Proteomes" id="UP000316798">
    <property type="component" value="Chromosome"/>
</dbReference>
<dbReference type="KEGG" id="rhf:EUB48_20625"/>
<dbReference type="OrthoDB" id="9791620at2"/>
<reference evidence="2 3" key="1">
    <citation type="submission" date="2019-01" db="EMBL/GenBank/DDBJ databases">
        <title>Genomic insights into a novel species Rhodoferax sp.</title>
        <authorList>
            <person name="Jin L."/>
        </authorList>
    </citation>
    <scope>NUCLEOTIDE SEQUENCE [LARGE SCALE GENOMIC DNA]</scope>
    <source>
        <strain evidence="2 3">CHu59-6-5</strain>
    </source>
</reference>
<dbReference type="GO" id="GO:0006302">
    <property type="term" value="P:double-strand break repair"/>
    <property type="evidence" value="ECO:0007669"/>
    <property type="project" value="TreeGrafter"/>
</dbReference>
<protein>
    <submittedName>
        <fullName evidence="2">Uncharacterized protein</fullName>
    </submittedName>
</protein>
<organism evidence="2 3">
    <name type="scientific">Rhodoferax sediminis</name>
    <dbReference type="NCBI Taxonomy" id="2509614"/>
    <lineage>
        <taxon>Bacteria</taxon>
        <taxon>Pseudomonadati</taxon>
        <taxon>Pseudomonadota</taxon>
        <taxon>Betaproteobacteria</taxon>
        <taxon>Burkholderiales</taxon>
        <taxon>Comamonadaceae</taxon>
        <taxon>Rhodoferax</taxon>
    </lineage>
</organism>